<accession>A0AAW2Z9Y6</accession>
<keyword evidence="1" id="KW-1133">Transmembrane helix</keyword>
<comment type="caution">
    <text evidence="2">The sequence shown here is derived from an EMBL/GenBank/DDBJ whole genome shotgun (WGS) entry which is preliminary data.</text>
</comment>
<gene>
    <name evidence="2" type="ORF">AKO1_011923</name>
</gene>
<dbReference type="Proteomes" id="UP001431209">
    <property type="component" value="Unassembled WGS sequence"/>
</dbReference>
<keyword evidence="1" id="KW-0472">Membrane</keyword>
<protein>
    <submittedName>
        <fullName evidence="2">Thymidine phosphorylase</fullName>
    </submittedName>
</protein>
<organism evidence="2 3">
    <name type="scientific">Acrasis kona</name>
    <dbReference type="NCBI Taxonomy" id="1008807"/>
    <lineage>
        <taxon>Eukaryota</taxon>
        <taxon>Discoba</taxon>
        <taxon>Heterolobosea</taxon>
        <taxon>Tetramitia</taxon>
        <taxon>Eutetramitia</taxon>
        <taxon>Acrasidae</taxon>
        <taxon>Acrasis</taxon>
    </lineage>
</organism>
<keyword evidence="1" id="KW-0812">Transmembrane</keyword>
<name>A0AAW2Z9Y6_9EUKA</name>
<feature type="transmembrane region" description="Helical" evidence="1">
    <location>
        <begin position="107"/>
        <end position="124"/>
    </location>
</feature>
<keyword evidence="3" id="KW-1185">Reference proteome</keyword>
<evidence type="ECO:0000313" key="2">
    <source>
        <dbReference type="EMBL" id="KAL0485639.1"/>
    </source>
</evidence>
<evidence type="ECO:0000313" key="3">
    <source>
        <dbReference type="Proteomes" id="UP001431209"/>
    </source>
</evidence>
<sequence length="210" mass="23294">MSSTEREDVDWIDVDEYLKKSTLGSDKDWIVVGQDFIHKDVIKLLDKISCLLNEIILAKKHNIPRVYENLLGKCASCISTLRSIPGVTKSSLPEYYPIKKTVNQPSNIAFSSTLGITAGVSMWMLAPGIGALTCLGAGVSGAVVCGLAVYQVAKAVRGKQVINNDERGILEFRIKKQEELMSTWPENVKLANVEVWLEKILEFKKHFGEP</sequence>
<dbReference type="AlphaFoldDB" id="A0AAW2Z9Y6"/>
<reference evidence="2 3" key="1">
    <citation type="submission" date="2024-03" db="EMBL/GenBank/DDBJ databases">
        <title>The Acrasis kona genome and developmental transcriptomes reveal deep origins of eukaryotic multicellular pathways.</title>
        <authorList>
            <person name="Sheikh S."/>
            <person name="Fu C.-J."/>
            <person name="Brown M.W."/>
            <person name="Baldauf S.L."/>
        </authorList>
    </citation>
    <scope>NUCLEOTIDE SEQUENCE [LARGE SCALE GENOMIC DNA]</scope>
    <source>
        <strain evidence="2 3">ATCC MYA-3509</strain>
    </source>
</reference>
<evidence type="ECO:0000256" key="1">
    <source>
        <dbReference type="SAM" id="Phobius"/>
    </source>
</evidence>
<proteinExistence type="predicted"/>
<feature type="transmembrane region" description="Helical" evidence="1">
    <location>
        <begin position="130"/>
        <end position="150"/>
    </location>
</feature>
<dbReference type="EMBL" id="JAOPGA020001155">
    <property type="protein sequence ID" value="KAL0485639.1"/>
    <property type="molecule type" value="Genomic_DNA"/>
</dbReference>